<accession>A0A4S4BN73</accession>
<comment type="catalytic activity">
    <reaction evidence="1">
        <text>ATP + protein L-histidine = ADP + protein N-phospho-L-histidine.</text>
        <dbReference type="EC" id="2.7.13.3"/>
    </reaction>
</comment>
<evidence type="ECO:0000256" key="5">
    <source>
        <dbReference type="ARBA" id="ARBA00022553"/>
    </source>
</evidence>
<dbReference type="AlphaFoldDB" id="A0A4S4BN73"/>
<dbReference type="GO" id="GO:0005886">
    <property type="term" value="C:plasma membrane"/>
    <property type="evidence" value="ECO:0007669"/>
    <property type="project" value="UniProtKB-SubCell"/>
</dbReference>
<keyword evidence="13 15" id="KW-0472">Membrane</keyword>
<protein>
    <recommendedName>
        <fullName evidence="3">histidine kinase</fullName>
        <ecNumber evidence="3">2.7.13.3</ecNumber>
    </recommendedName>
</protein>
<evidence type="ECO:0000256" key="16">
    <source>
        <dbReference type="SAM" id="SignalP"/>
    </source>
</evidence>
<dbReference type="InterPro" id="IPR036890">
    <property type="entry name" value="HATPase_C_sf"/>
</dbReference>
<keyword evidence="7 15" id="KW-0812">Transmembrane</keyword>
<dbReference type="InterPro" id="IPR050640">
    <property type="entry name" value="Bact_2-comp_sensor_kinase"/>
</dbReference>
<dbReference type="Gene3D" id="3.30.450.20">
    <property type="entry name" value="PAS domain"/>
    <property type="match status" value="1"/>
</dbReference>
<sequence>MSALTVLQSIASPPVAAAEASALPPLARFAFPLSPEDPHPLTASANAIRAVPMANRFFPLLMTGSTLSLSACLACAQSHLTRCPTGQQCVNLKVWWTESRKCPPLPVCVLIPEKAFANVDISRDPRERGATMPLFRQLQTKLFVSFLLLVLVPLLTLGFFSFRAATGSLEKETEQNQIQTVRLIGNNIKLMLEDAGDMTSYIMNNVSLQSLLSQADTESVNVEQAAALAYLDNIKTAKKYVSFIVIYGRNGFLYRDFSEFFRQVISYNDFIEMPLYTAVAARDGEPFWAYSSTPLFTYGHSYDEIMVGRRINDLYDHDNKLGLLFMGVNRDSIGNIIQDIEIVRSTNIFIFDDNFNLVTSKTQNKELERTLTNDLPLKRQLLLKTHSEVYEIGGRSYSVASAVVDPYDWNIVSLTPLEIIRSEHRIVLNVTLALSLSLLALVGLVSGFLSRSITRPVKKLLRSMSNFKRGDFNQKVEVTSRDEIGLLTHKYNEMVTETNNLIQKVYVSQTNQKMIELKTLQTQIEPHFLYNTLDYIYLNSKINGDEKTAKVTHALTELFRLSLNKGKDYYTIRQELGQVKAYIQIQHARFPNRFVPHYDIDPDLLPFYTMKLLLQPLVENAILHAFNGKKEGPGVLKLSGSRLDEQRLEFIVEDNGCGMSAELAASLLNEPLPGKGPPPEAAPAGASASGGTGYGIRNVNERLTMLFGPEFSLRIESAPGAGTRIRLRIPLIRDDQEWRLLYENHGH</sequence>
<keyword evidence="5" id="KW-0597">Phosphoprotein</keyword>
<dbReference type="SMART" id="SM00387">
    <property type="entry name" value="HATPase_c"/>
    <property type="match status" value="1"/>
</dbReference>
<dbReference type="Gene3D" id="3.30.565.10">
    <property type="entry name" value="Histidine kinase-like ATPase, C-terminal domain"/>
    <property type="match status" value="1"/>
</dbReference>
<dbReference type="Pfam" id="PF06580">
    <property type="entry name" value="His_kinase"/>
    <property type="match status" value="1"/>
</dbReference>
<feature type="region of interest" description="Disordered" evidence="14">
    <location>
        <begin position="669"/>
        <end position="690"/>
    </location>
</feature>
<evidence type="ECO:0000256" key="4">
    <source>
        <dbReference type="ARBA" id="ARBA00022475"/>
    </source>
</evidence>
<feature type="transmembrane region" description="Helical" evidence="15">
    <location>
        <begin position="142"/>
        <end position="162"/>
    </location>
</feature>
<keyword evidence="20" id="KW-1185">Reference proteome</keyword>
<evidence type="ECO:0000256" key="6">
    <source>
        <dbReference type="ARBA" id="ARBA00022679"/>
    </source>
</evidence>
<feature type="domain" description="HAMP" evidence="18">
    <location>
        <begin position="451"/>
        <end position="503"/>
    </location>
</feature>
<name>A0A4S4BN73_9BACL</name>
<evidence type="ECO:0000256" key="9">
    <source>
        <dbReference type="ARBA" id="ARBA00022777"/>
    </source>
</evidence>
<dbReference type="EC" id="2.7.13.3" evidence="3"/>
<dbReference type="PROSITE" id="PS50885">
    <property type="entry name" value="HAMP"/>
    <property type="match status" value="1"/>
</dbReference>
<evidence type="ECO:0000256" key="11">
    <source>
        <dbReference type="ARBA" id="ARBA00022989"/>
    </source>
</evidence>
<keyword evidence="16" id="KW-0732">Signal</keyword>
<keyword evidence="10" id="KW-0067">ATP-binding</keyword>
<feature type="transmembrane region" description="Helical" evidence="15">
    <location>
        <begin position="426"/>
        <end position="449"/>
    </location>
</feature>
<evidence type="ECO:0000256" key="3">
    <source>
        <dbReference type="ARBA" id="ARBA00012438"/>
    </source>
</evidence>
<dbReference type="PROSITE" id="PS50109">
    <property type="entry name" value="HIS_KIN"/>
    <property type="match status" value="1"/>
</dbReference>
<evidence type="ECO:0000256" key="15">
    <source>
        <dbReference type="SAM" id="Phobius"/>
    </source>
</evidence>
<reference evidence="19 20" key="1">
    <citation type="submission" date="2019-04" db="EMBL/GenBank/DDBJ databases">
        <title>Cohnella sp. nov. isolated from preserved vegetables.</title>
        <authorList>
            <person name="Lin S.-Y."/>
            <person name="Hung M.-H."/>
            <person name="Young C.-C."/>
        </authorList>
    </citation>
    <scope>NUCLEOTIDE SEQUENCE [LARGE SCALE GENOMIC DNA]</scope>
    <source>
        <strain evidence="19 20">CC-MHH1044</strain>
    </source>
</reference>
<evidence type="ECO:0000313" key="19">
    <source>
        <dbReference type="EMBL" id="THF76240.1"/>
    </source>
</evidence>
<evidence type="ECO:0000256" key="14">
    <source>
        <dbReference type="SAM" id="MobiDB-lite"/>
    </source>
</evidence>
<dbReference type="SMART" id="SM00304">
    <property type="entry name" value="HAMP"/>
    <property type="match status" value="1"/>
</dbReference>
<dbReference type="PANTHER" id="PTHR34220:SF7">
    <property type="entry name" value="SENSOR HISTIDINE KINASE YPDA"/>
    <property type="match status" value="1"/>
</dbReference>
<dbReference type="CDD" id="cd06225">
    <property type="entry name" value="HAMP"/>
    <property type="match status" value="1"/>
</dbReference>
<dbReference type="SUPFAM" id="SSF158472">
    <property type="entry name" value="HAMP domain-like"/>
    <property type="match status" value="1"/>
</dbReference>
<dbReference type="PANTHER" id="PTHR34220">
    <property type="entry name" value="SENSOR HISTIDINE KINASE YPDA"/>
    <property type="match status" value="1"/>
</dbReference>
<evidence type="ECO:0000256" key="7">
    <source>
        <dbReference type="ARBA" id="ARBA00022692"/>
    </source>
</evidence>
<proteinExistence type="predicted"/>
<dbReference type="Pfam" id="PF02518">
    <property type="entry name" value="HATPase_c"/>
    <property type="match status" value="1"/>
</dbReference>
<dbReference type="GO" id="GO:0005524">
    <property type="term" value="F:ATP binding"/>
    <property type="evidence" value="ECO:0007669"/>
    <property type="project" value="UniProtKB-KW"/>
</dbReference>
<dbReference type="EMBL" id="SSOB01000026">
    <property type="protein sequence ID" value="THF76240.1"/>
    <property type="molecule type" value="Genomic_DNA"/>
</dbReference>
<evidence type="ECO:0000256" key="1">
    <source>
        <dbReference type="ARBA" id="ARBA00000085"/>
    </source>
</evidence>
<dbReference type="Gene3D" id="6.10.340.10">
    <property type="match status" value="1"/>
</dbReference>
<dbReference type="PRINTS" id="PR00344">
    <property type="entry name" value="BCTRLSENSOR"/>
</dbReference>
<evidence type="ECO:0000256" key="13">
    <source>
        <dbReference type="ARBA" id="ARBA00023136"/>
    </source>
</evidence>
<comment type="caution">
    <text evidence="19">The sequence shown here is derived from an EMBL/GenBank/DDBJ whole genome shotgun (WGS) entry which is preliminary data.</text>
</comment>
<dbReference type="InterPro" id="IPR033479">
    <property type="entry name" value="dCache_1"/>
</dbReference>
<evidence type="ECO:0000259" key="18">
    <source>
        <dbReference type="PROSITE" id="PS50885"/>
    </source>
</evidence>
<comment type="subcellular location">
    <subcellularLocation>
        <location evidence="2">Cell membrane</location>
        <topology evidence="2">Multi-pass membrane protein</topology>
    </subcellularLocation>
</comment>
<organism evidence="19 20">
    <name type="scientific">Cohnella fermenti</name>
    <dbReference type="NCBI Taxonomy" id="2565925"/>
    <lineage>
        <taxon>Bacteria</taxon>
        <taxon>Bacillati</taxon>
        <taxon>Bacillota</taxon>
        <taxon>Bacilli</taxon>
        <taxon>Bacillales</taxon>
        <taxon>Paenibacillaceae</taxon>
        <taxon>Cohnella</taxon>
    </lineage>
</organism>
<dbReference type="InterPro" id="IPR003594">
    <property type="entry name" value="HATPase_dom"/>
</dbReference>
<keyword evidence="12" id="KW-0902">Two-component regulatory system</keyword>
<evidence type="ECO:0000313" key="20">
    <source>
        <dbReference type="Proteomes" id="UP000310636"/>
    </source>
</evidence>
<keyword evidence="6" id="KW-0808">Transferase</keyword>
<dbReference type="SUPFAM" id="SSF55874">
    <property type="entry name" value="ATPase domain of HSP90 chaperone/DNA topoisomerase II/histidine kinase"/>
    <property type="match status" value="1"/>
</dbReference>
<evidence type="ECO:0000256" key="12">
    <source>
        <dbReference type="ARBA" id="ARBA00023012"/>
    </source>
</evidence>
<dbReference type="InterPro" id="IPR003660">
    <property type="entry name" value="HAMP_dom"/>
</dbReference>
<evidence type="ECO:0000256" key="10">
    <source>
        <dbReference type="ARBA" id="ARBA00022840"/>
    </source>
</evidence>
<dbReference type="GO" id="GO:0000155">
    <property type="term" value="F:phosphorelay sensor kinase activity"/>
    <property type="evidence" value="ECO:0007669"/>
    <property type="project" value="InterPro"/>
</dbReference>
<feature type="domain" description="Histidine kinase" evidence="17">
    <location>
        <begin position="614"/>
        <end position="733"/>
    </location>
</feature>
<keyword evidence="9 19" id="KW-0418">Kinase</keyword>
<dbReference type="Proteomes" id="UP000310636">
    <property type="component" value="Unassembled WGS sequence"/>
</dbReference>
<keyword evidence="4" id="KW-1003">Cell membrane</keyword>
<dbReference type="Pfam" id="PF02743">
    <property type="entry name" value="dCache_1"/>
    <property type="match status" value="1"/>
</dbReference>
<keyword evidence="11 15" id="KW-1133">Transmembrane helix</keyword>
<dbReference type="Pfam" id="PF00672">
    <property type="entry name" value="HAMP"/>
    <property type="match status" value="1"/>
</dbReference>
<evidence type="ECO:0000256" key="2">
    <source>
        <dbReference type="ARBA" id="ARBA00004651"/>
    </source>
</evidence>
<feature type="chain" id="PRO_5020341391" description="histidine kinase" evidence="16">
    <location>
        <begin position="18"/>
        <end position="747"/>
    </location>
</feature>
<evidence type="ECO:0000259" key="17">
    <source>
        <dbReference type="PROSITE" id="PS50109"/>
    </source>
</evidence>
<dbReference type="InterPro" id="IPR004358">
    <property type="entry name" value="Sig_transdc_His_kin-like_C"/>
</dbReference>
<evidence type="ECO:0000256" key="8">
    <source>
        <dbReference type="ARBA" id="ARBA00022741"/>
    </source>
</evidence>
<dbReference type="InterPro" id="IPR005467">
    <property type="entry name" value="His_kinase_dom"/>
</dbReference>
<keyword evidence="8" id="KW-0547">Nucleotide-binding</keyword>
<dbReference type="OrthoDB" id="9776552at2"/>
<feature type="signal peptide" evidence="16">
    <location>
        <begin position="1"/>
        <end position="17"/>
    </location>
</feature>
<gene>
    <name evidence="19" type="ORF">E6C55_19630</name>
</gene>
<dbReference type="InterPro" id="IPR010559">
    <property type="entry name" value="Sig_transdc_His_kin_internal"/>
</dbReference>